<dbReference type="PANTHER" id="PTHR24320">
    <property type="entry name" value="RETINOL DEHYDROGENASE"/>
    <property type="match status" value="1"/>
</dbReference>
<dbReference type="PRINTS" id="PR00081">
    <property type="entry name" value="GDHRDH"/>
</dbReference>
<protein>
    <submittedName>
        <fullName evidence="3">Related to oxidoreductase, short-chain dehydrogenase/reductase family</fullName>
    </submittedName>
</protein>
<sequence>MSYPAKNFNVESDIPDLSGKVILVTGGNTGIGKATCLNLAKHNPSCIYVAARNSKASESTIDEIKKVAPNTAAIFVPCDLASLASVQNAAKQVLSTIQRLDLLFCNAGILGAPPSLTKDGYEIHFGVNHLGHALLIKLLMPTLLKTADLPSDVRVVTTSSDGYRFHATDGIVFKDLRTTQENLTLMGKFGAWLRYFQSKLANVLYTVELAQQYPTIKFVAVHPGIVDTPLTPNWIKSTAIMRQLMAGGDLRTPDQGSWNQLWAATSDRALSGEYYEPVGLVGKRTKKSKDQTLREELWRWTDTELKEWTV</sequence>
<dbReference type="Proteomes" id="UP000184330">
    <property type="component" value="Unassembled WGS sequence"/>
</dbReference>
<dbReference type="Pfam" id="PF00106">
    <property type="entry name" value="adh_short"/>
    <property type="match status" value="1"/>
</dbReference>
<dbReference type="InterPro" id="IPR036291">
    <property type="entry name" value="NAD(P)-bd_dom_sf"/>
</dbReference>
<dbReference type="SUPFAM" id="SSF51735">
    <property type="entry name" value="NAD(P)-binding Rossmann-fold domains"/>
    <property type="match status" value="1"/>
</dbReference>
<dbReference type="GO" id="GO:0016491">
    <property type="term" value="F:oxidoreductase activity"/>
    <property type="evidence" value="ECO:0007669"/>
    <property type="project" value="UniProtKB-KW"/>
</dbReference>
<evidence type="ECO:0000313" key="4">
    <source>
        <dbReference type="Proteomes" id="UP000184330"/>
    </source>
</evidence>
<dbReference type="STRING" id="576137.A0A1L7X3T9"/>
<reference evidence="3 4" key="1">
    <citation type="submission" date="2016-03" db="EMBL/GenBank/DDBJ databases">
        <authorList>
            <person name="Ploux O."/>
        </authorList>
    </citation>
    <scope>NUCLEOTIDE SEQUENCE [LARGE SCALE GENOMIC DNA]</scope>
    <source>
        <strain evidence="3 4">UAMH 11012</strain>
    </source>
</reference>
<keyword evidence="4" id="KW-1185">Reference proteome</keyword>
<evidence type="ECO:0000256" key="1">
    <source>
        <dbReference type="ARBA" id="ARBA00006484"/>
    </source>
</evidence>
<accession>A0A1L7X3T9</accession>
<evidence type="ECO:0000256" key="2">
    <source>
        <dbReference type="ARBA" id="ARBA00023002"/>
    </source>
</evidence>
<gene>
    <name evidence="3" type="ORF">PAC_09579</name>
</gene>
<dbReference type="InterPro" id="IPR002347">
    <property type="entry name" value="SDR_fam"/>
</dbReference>
<dbReference type="Gene3D" id="3.40.50.720">
    <property type="entry name" value="NAD(P)-binding Rossmann-like Domain"/>
    <property type="match status" value="1"/>
</dbReference>
<proteinExistence type="inferred from homology"/>
<dbReference type="EMBL" id="FJOG01000014">
    <property type="protein sequence ID" value="CZR59685.1"/>
    <property type="molecule type" value="Genomic_DNA"/>
</dbReference>
<comment type="similarity">
    <text evidence="1">Belongs to the short-chain dehydrogenases/reductases (SDR) family.</text>
</comment>
<dbReference type="AlphaFoldDB" id="A0A1L7X3T9"/>
<dbReference type="PANTHER" id="PTHR24320:SF154">
    <property type="entry name" value="OXIDOREDUCTASE, SHORT-CHAIN DEHYDROGENASE_REDUCTASE FAMILY (AFU_ORTHOLOGUE AFUA_2G04560)"/>
    <property type="match status" value="1"/>
</dbReference>
<keyword evidence="2" id="KW-0560">Oxidoreductase</keyword>
<name>A0A1L7X3T9_9HELO</name>
<evidence type="ECO:0000313" key="3">
    <source>
        <dbReference type="EMBL" id="CZR59685.1"/>
    </source>
</evidence>
<organism evidence="3 4">
    <name type="scientific">Phialocephala subalpina</name>
    <dbReference type="NCBI Taxonomy" id="576137"/>
    <lineage>
        <taxon>Eukaryota</taxon>
        <taxon>Fungi</taxon>
        <taxon>Dikarya</taxon>
        <taxon>Ascomycota</taxon>
        <taxon>Pezizomycotina</taxon>
        <taxon>Leotiomycetes</taxon>
        <taxon>Helotiales</taxon>
        <taxon>Mollisiaceae</taxon>
        <taxon>Phialocephala</taxon>
        <taxon>Phialocephala fortinii species complex</taxon>
    </lineage>
</organism>
<dbReference type="OrthoDB" id="191139at2759"/>